<dbReference type="FunFam" id="3.40.630.30:FF:000077">
    <property type="entry name" value="Histone acetyltransferase type B catalytic subunit"/>
    <property type="match status" value="1"/>
</dbReference>
<dbReference type="InterPro" id="IPR016181">
    <property type="entry name" value="Acyl_CoA_acyltransferase"/>
</dbReference>
<dbReference type="AlphaFoldDB" id="A0A199UXK1"/>
<dbReference type="Gene3D" id="3.40.630.30">
    <property type="match status" value="1"/>
</dbReference>
<comment type="catalytic activity">
    <reaction evidence="2">
        <text>L-lysyl-[protein] + acetyl-CoA = N(6)-acetyl-L-lysyl-[protein] + CoA + H(+)</text>
        <dbReference type="Rhea" id="RHEA:45948"/>
        <dbReference type="Rhea" id="RHEA-COMP:9752"/>
        <dbReference type="Rhea" id="RHEA-COMP:10731"/>
        <dbReference type="ChEBI" id="CHEBI:15378"/>
        <dbReference type="ChEBI" id="CHEBI:29969"/>
        <dbReference type="ChEBI" id="CHEBI:57287"/>
        <dbReference type="ChEBI" id="CHEBI:57288"/>
        <dbReference type="ChEBI" id="CHEBI:61930"/>
        <dbReference type="EC" id="2.3.1.48"/>
    </reaction>
</comment>
<comment type="caution">
    <text evidence="5">The sequence shown here is derived from an EMBL/GenBank/DDBJ whole genome shotgun (WGS) entry which is preliminary data.</text>
</comment>
<organism evidence="5 6">
    <name type="scientific">Ananas comosus</name>
    <name type="common">Pineapple</name>
    <name type="synonym">Ananas ananas</name>
    <dbReference type="NCBI Taxonomy" id="4615"/>
    <lineage>
        <taxon>Eukaryota</taxon>
        <taxon>Viridiplantae</taxon>
        <taxon>Streptophyta</taxon>
        <taxon>Embryophyta</taxon>
        <taxon>Tracheophyta</taxon>
        <taxon>Spermatophyta</taxon>
        <taxon>Magnoliopsida</taxon>
        <taxon>Liliopsida</taxon>
        <taxon>Poales</taxon>
        <taxon>Bromeliaceae</taxon>
        <taxon>Bromelioideae</taxon>
        <taxon>Ananas</taxon>
    </lineage>
</organism>
<dbReference type="Pfam" id="PF00583">
    <property type="entry name" value="Acetyltransf_1"/>
    <property type="match status" value="1"/>
</dbReference>
<dbReference type="STRING" id="4615.A0A199UXK1"/>
<feature type="domain" description="N-acetyltransferase" evidence="3">
    <location>
        <begin position="159"/>
        <end position="212"/>
    </location>
</feature>
<feature type="domain" description="Histone acetyl transferase HAT1 N-terminal" evidence="4">
    <location>
        <begin position="29"/>
        <end position="113"/>
    </location>
</feature>
<dbReference type="GO" id="GO:0004402">
    <property type="term" value="F:histone acetyltransferase activity"/>
    <property type="evidence" value="ECO:0007669"/>
    <property type="project" value="InterPro"/>
</dbReference>
<evidence type="ECO:0000256" key="1">
    <source>
        <dbReference type="ARBA" id="ARBA00010543"/>
    </source>
</evidence>
<dbReference type="InterPro" id="IPR000182">
    <property type="entry name" value="GNAT_dom"/>
</dbReference>
<dbReference type="Proteomes" id="UP000092600">
    <property type="component" value="Unassembled WGS sequence"/>
</dbReference>
<proteinExistence type="inferred from homology"/>
<protein>
    <submittedName>
        <fullName evidence="5">Putative histone acetyltransferase type B catalytic subunit</fullName>
    </submittedName>
</protein>
<dbReference type="GO" id="GO:0031509">
    <property type="term" value="P:subtelomeric heterochromatin formation"/>
    <property type="evidence" value="ECO:0007669"/>
    <property type="project" value="InterPro"/>
</dbReference>
<evidence type="ECO:0000259" key="4">
    <source>
        <dbReference type="Pfam" id="PF10394"/>
    </source>
</evidence>
<dbReference type="InterPro" id="IPR019467">
    <property type="entry name" value="Hat1_N"/>
</dbReference>
<evidence type="ECO:0000259" key="3">
    <source>
        <dbReference type="Pfam" id="PF00583"/>
    </source>
</evidence>
<dbReference type="EMBL" id="LSRQ01004387">
    <property type="protein sequence ID" value="OAY69523.1"/>
    <property type="molecule type" value="Genomic_DNA"/>
</dbReference>
<dbReference type="GO" id="GO:0005634">
    <property type="term" value="C:nucleus"/>
    <property type="evidence" value="ECO:0007669"/>
    <property type="project" value="InterPro"/>
</dbReference>
<gene>
    <name evidence="5" type="ORF">ACMD2_12413</name>
</gene>
<keyword evidence="5" id="KW-0808">Transferase</keyword>
<sequence length="408" mass="45858">MALKKKGDEGSADPKKRRRVGFASIDSGVEASECIKVFLVKNQDEVGAPSSTCIDPVDLNQFFGEDGKIYGYKNLKINVWLSIISFHAYAEISFESTGDGGKGITDLKPALQRKKNFFKPSQGNAIISGGSPVDVTDPKWEIFLVVKKIPASSTNCIYQLLGFATVYRFYHYPDSSRLRISQILVLPPYQNQGHGRHLLEAVNSVASSENVYDITVEEPSEYLQYLRIFIDTLRLQSFEPTKLAVNTVISFLKEVNLSKRAQKSKMGPPSGLIEIARQKLKINKKQFLRSWEVLVYLNLDPQNPRCMQNFRTCIEDRIKGEILDKGAESNGKRLIEVPTEYDNDISFVMVWSQDGVEGDSLEGEVGGDRKAQEQQLNELVEKEMEDIAEIAKKVSSFCKSDEKQMGQC</sequence>
<evidence type="ECO:0000313" key="5">
    <source>
        <dbReference type="EMBL" id="OAY69523.1"/>
    </source>
</evidence>
<reference evidence="5 6" key="1">
    <citation type="journal article" date="2016" name="DNA Res.">
        <title>The draft genome of MD-2 pineapple using hybrid error correction of long reads.</title>
        <authorList>
            <person name="Redwan R.M."/>
            <person name="Saidin A."/>
            <person name="Kumar S.V."/>
        </authorList>
    </citation>
    <scope>NUCLEOTIDE SEQUENCE [LARGE SCALE GENOMIC DNA]</scope>
    <source>
        <strain evidence="6">cv. MD2</strain>
        <tissue evidence="5">Leaf</tissue>
    </source>
</reference>
<dbReference type="Pfam" id="PF10394">
    <property type="entry name" value="Hat1_N"/>
    <property type="match status" value="1"/>
</dbReference>
<dbReference type="PANTHER" id="PTHR12046">
    <property type="entry name" value="HISTONE ACETYLTRANSFERASE TYPE B CATALYTIC SUBUNIT"/>
    <property type="match status" value="1"/>
</dbReference>
<evidence type="ECO:0000256" key="2">
    <source>
        <dbReference type="ARBA" id="ARBA00048017"/>
    </source>
</evidence>
<dbReference type="InterPro" id="IPR017380">
    <property type="entry name" value="Hist_AcTrfase_B-typ_cat-su"/>
</dbReference>
<dbReference type="GO" id="GO:0000781">
    <property type="term" value="C:chromosome, telomeric region"/>
    <property type="evidence" value="ECO:0007669"/>
    <property type="project" value="GOC"/>
</dbReference>
<dbReference type="SUPFAM" id="SSF55729">
    <property type="entry name" value="Acyl-CoA N-acyltransferases (Nat)"/>
    <property type="match status" value="1"/>
</dbReference>
<name>A0A199UXK1_ANACO</name>
<accession>A0A199UXK1</accession>
<dbReference type="CDD" id="cd04301">
    <property type="entry name" value="NAT_SF"/>
    <property type="match status" value="1"/>
</dbReference>
<evidence type="ECO:0000313" key="6">
    <source>
        <dbReference type="Proteomes" id="UP000092600"/>
    </source>
</evidence>
<comment type="similarity">
    <text evidence="1">Belongs to the HAT1 family.</text>
</comment>